<dbReference type="InterPro" id="IPR000504">
    <property type="entry name" value="RRM_dom"/>
</dbReference>
<evidence type="ECO:0000256" key="5">
    <source>
        <dbReference type="PROSITE-ProRule" id="PRU00176"/>
    </source>
</evidence>
<evidence type="ECO:0000259" key="6">
    <source>
        <dbReference type="PROSITE" id="PS50102"/>
    </source>
</evidence>
<evidence type="ECO:0000256" key="4">
    <source>
        <dbReference type="ARBA" id="ARBA00023274"/>
    </source>
</evidence>
<dbReference type="SUPFAM" id="SSF54928">
    <property type="entry name" value="RNA-binding domain, RBD"/>
    <property type="match status" value="1"/>
</dbReference>
<keyword evidence="2 5" id="KW-0694">RNA-binding</keyword>
<dbReference type="GO" id="GO:0030619">
    <property type="term" value="F:U1 snRNA binding"/>
    <property type="evidence" value="ECO:0007669"/>
    <property type="project" value="TreeGrafter"/>
</dbReference>
<evidence type="ECO:0000256" key="1">
    <source>
        <dbReference type="ARBA" id="ARBA00004123"/>
    </source>
</evidence>
<dbReference type="GO" id="GO:0071004">
    <property type="term" value="C:U2-type prespliceosome"/>
    <property type="evidence" value="ECO:0007669"/>
    <property type="project" value="TreeGrafter"/>
</dbReference>
<dbReference type="Gene3D" id="3.30.70.330">
    <property type="match status" value="1"/>
</dbReference>
<accession>A0A6V8H1A4</accession>
<keyword evidence="4" id="KW-0687">Ribonucleoprotein</keyword>
<name>A0A6V8H1A4_TALPI</name>
<protein>
    <submittedName>
        <fullName evidence="7">U1 snRNP protein</fullName>
    </submittedName>
</protein>
<dbReference type="InterPro" id="IPR022023">
    <property type="entry name" value="U1snRNP70_N"/>
</dbReference>
<dbReference type="SMART" id="SM00360">
    <property type="entry name" value="RRM"/>
    <property type="match status" value="1"/>
</dbReference>
<dbReference type="GO" id="GO:0071011">
    <property type="term" value="C:precatalytic spliceosome"/>
    <property type="evidence" value="ECO:0007669"/>
    <property type="project" value="TreeGrafter"/>
</dbReference>
<dbReference type="AlphaFoldDB" id="A0A6V8H1A4"/>
<evidence type="ECO:0000313" key="8">
    <source>
        <dbReference type="Proteomes" id="UP000053095"/>
    </source>
</evidence>
<dbReference type="PANTHER" id="PTHR13952:SF5">
    <property type="entry name" value="U1 SMALL NUCLEAR RIBONUCLEOPROTEIN 70 KDA"/>
    <property type="match status" value="1"/>
</dbReference>
<dbReference type="PROSITE" id="PS50102">
    <property type="entry name" value="RRM"/>
    <property type="match status" value="1"/>
</dbReference>
<feature type="domain" description="RRM" evidence="6">
    <location>
        <begin position="102"/>
        <end position="152"/>
    </location>
</feature>
<comment type="subcellular location">
    <subcellularLocation>
        <location evidence="1">Nucleus</location>
    </subcellularLocation>
</comment>
<evidence type="ECO:0000256" key="3">
    <source>
        <dbReference type="ARBA" id="ARBA00023242"/>
    </source>
</evidence>
<dbReference type="Pfam" id="PF00076">
    <property type="entry name" value="RRM_1"/>
    <property type="match status" value="1"/>
</dbReference>
<dbReference type="InterPro" id="IPR051183">
    <property type="entry name" value="U1_U11-U12_snRNP_70-35kDa"/>
</dbReference>
<proteinExistence type="predicted"/>
<dbReference type="PANTHER" id="PTHR13952">
    <property type="entry name" value="U1 SMALL NUCLEAR RIBONUCLEOPROTEIN 70 KD"/>
    <property type="match status" value="1"/>
</dbReference>
<comment type="caution">
    <text evidence="7">The sequence shown here is derived from an EMBL/GenBank/DDBJ whole genome shotgun (WGS) entry which is preliminary data.</text>
</comment>
<dbReference type="GO" id="GO:0003729">
    <property type="term" value="F:mRNA binding"/>
    <property type="evidence" value="ECO:0007669"/>
    <property type="project" value="TreeGrafter"/>
</dbReference>
<organism evidence="7 8">
    <name type="scientific">Talaromyces pinophilus</name>
    <name type="common">Penicillium pinophilum</name>
    <dbReference type="NCBI Taxonomy" id="128442"/>
    <lineage>
        <taxon>Eukaryota</taxon>
        <taxon>Fungi</taxon>
        <taxon>Dikarya</taxon>
        <taxon>Ascomycota</taxon>
        <taxon>Pezizomycotina</taxon>
        <taxon>Eurotiomycetes</taxon>
        <taxon>Eurotiomycetidae</taxon>
        <taxon>Eurotiales</taxon>
        <taxon>Trichocomaceae</taxon>
        <taxon>Talaromyces</taxon>
        <taxon>Talaromyces sect. Talaromyces</taxon>
    </lineage>
</organism>
<dbReference type="Pfam" id="PF12220">
    <property type="entry name" value="U1snRNP70_N"/>
    <property type="match status" value="1"/>
</dbReference>
<keyword evidence="3" id="KW-0539">Nucleus</keyword>
<dbReference type="InterPro" id="IPR012677">
    <property type="entry name" value="Nucleotide-bd_a/b_plait_sf"/>
</dbReference>
<dbReference type="GO" id="GO:0000398">
    <property type="term" value="P:mRNA splicing, via spliceosome"/>
    <property type="evidence" value="ECO:0007669"/>
    <property type="project" value="TreeGrafter"/>
</dbReference>
<dbReference type="Proteomes" id="UP000053095">
    <property type="component" value="Unassembled WGS sequence"/>
</dbReference>
<evidence type="ECO:0000256" key="2">
    <source>
        <dbReference type="ARBA" id="ARBA00022884"/>
    </source>
</evidence>
<gene>
    <name evidence="7" type="ORF">TCE0_015f02274</name>
</gene>
<dbReference type="InterPro" id="IPR035979">
    <property type="entry name" value="RBD_domain_sf"/>
</dbReference>
<evidence type="ECO:0000313" key="7">
    <source>
        <dbReference type="EMBL" id="GAM34596.1"/>
    </source>
</evidence>
<keyword evidence="8" id="KW-1185">Reference proteome</keyword>
<dbReference type="EMBL" id="DF933811">
    <property type="protein sequence ID" value="GAM34596.1"/>
    <property type="molecule type" value="Genomic_DNA"/>
</dbReference>
<sequence length="401" mass="44172">MTDKLPPNLLALFAPRPPLRYIPPSDRAPEDCKKSTISGVAGLLGELKNYGEEVPYNATESWLQRRARQKIEKKERIERMITEGVEKYDPATDPQIRGDPFRTLFVARLSYDVKESDLEREFGRFGPIERIRIVKDTENSNPKKPHRGYAFILPTKKPMAFVLKIDEFWLTSNVVVQLKDGNRDALEEVLADVVIQRLRQPVRWVPAVSMHHQAQAASEVGLADEEEVSVEASVIAGSAILEEALVSKVGTDSEDKLRQMLLLVQEVVAPAVIEGVMAGRVKHMVVVIGAVIAIAVTGTGTGIEIETVTTETATDVIVTVTEIGTATETATEEEGMTSLASDIMKVMAMTTLAQREGTETSSAIEPVISAGALVGILESIALPFHFFNMQSWVRSTHIKDR</sequence>
<reference evidence="8" key="1">
    <citation type="journal article" date="2015" name="Genome Announc.">
        <title>Draft genome sequence of Talaromyces cellulolyticus strain Y-94, a source of lignocellulosic biomass-degrading enzymes.</title>
        <authorList>
            <person name="Fujii T."/>
            <person name="Koike H."/>
            <person name="Sawayama S."/>
            <person name="Yano S."/>
            <person name="Inoue H."/>
        </authorList>
    </citation>
    <scope>NUCLEOTIDE SEQUENCE [LARGE SCALE GENOMIC DNA]</scope>
    <source>
        <strain evidence="8">Y-94</strain>
    </source>
</reference>
<dbReference type="GO" id="GO:0005685">
    <property type="term" value="C:U1 snRNP"/>
    <property type="evidence" value="ECO:0007669"/>
    <property type="project" value="TreeGrafter"/>
</dbReference>